<dbReference type="EMBL" id="MK072066">
    <property type="protein sequence ID" value="AYV77753.1"/>
    <property type="molecule type" value="Genomic_DNA"/>
</dbReference>
<sequence>MINVINNILNKYMTQTTEYHYNQHTVVIHVGSSSTIEKVICATCNTLMEHIKIPGIKCHGVYAHMAFKHLDKDQFTCPLINEQWHKQAYELKMEISKTSSPTLTSILQKDLDYVLSTKTATKIIK</sequence>
<proteinExistence type="predicted"/>
<organism evidence="1">
    <name type="scientific">Edafosvirus sp</name>
    <dbReference type="NCBI Taxonomy" id="2487765"/>
    <lineage>
        <taxon>Viruses</taxon>
        <taxon>Varidnaviria</taxon>
        <taxon>Bamfordvirae</taxon>
        <taxon>Nucleocytoviricota</taxon>
        <taxon>Megaviricetes</taxon>
        <taxon>Imitervirales</taxon>
        <taxon>Mimiviridae</taxon>
        <taxon>Klosneuvirinae</taxon>
    </lineage>
</organism>
<reference evidence="1" key="1">
    <citation type="submission" date="2018-10" db="EMBL/GenBank/DDBJ databases">
        <title>Hidden diversity of soil giant viruses.</title>
        <authorList>
            <person name="Schulz F."/>
            <person name="Alteio L."/>
            <person name="Goudeau D."/>
            <person name="Ryan E.M."/>
            <person name="Malmstrom R.R."/>
            <person name="Blanchard J."/>
            <person name="Woyke T."/>
        </authorList>
    </citation>
    <scope>NUCLEOTIDE SEQUENCE</scope>
    <source>
        <strain evidence="1">EDV1</strain>
    </source>
</reference>
<name>A0A3G4ZVV5_9VIRU</name>
<evidence type="ECO:0000313" key="1">
    <source>
        <dbReference type="EMBL" id="AYV77753.1"/>
    </source>
</evidence>
<protein>
    <submittedName>
        <fullName evidence="1">Uncharacterized protein</fullName>
    </submittedName>
</protein>
<gene>
    <name evidence="1" type="ORF">Edafosvirus1_84</name>
</gene>
<accession>A0A3G4ZVV5</accession>